<organism evidence="1 2">
    <name type="scientific">Desulfovibrio litoralis DSM 11393</name>
    <dbReference type="NCBI Taxonomy" id="1121455"/>
    <lineage>
        <taxon>Bacteria</taxon>
        <taxon>Pseudomonadati</taxon>
        <taxon>Thermodesulfobacteriota</taxon>
        <taxon>Desulfovibrionia</taxon>
        <taxon>Desulfovibrionales</taxon>
        <taxon>Desulfovibrionaceae</taxon>
        <taxon>Desulfovibrio</taxon>
    </lineage>
</organism>
<evidence type="ECO:0000313" key="2">
    <source>
        <dbReference type="Proteomes" id="UP000186469"/>
    </source>
</evidence>
<reference evidence="1 2" key="1">
    <citation type="submission" date="2016-12" db="EMBL/GenBank/DDBJ databases">
        <authorList>
            <person name="Song W.-J."/>
            <person name="Kurnit D.M."/>
        </authorList>
    </citation>
    <scope>NUCLEOTIDE SEQUENCE [LARGE SCALE GENOMIC DNA]</scope>
    <source>
        <strain evidence="1 2">DSM 11393</strain>
    </source>
</reference>
<dbReference type="InterPro" id="IPR007838">
    <property type="entry name" value="Cell_div_ZapA-like"/>
</dbReference>
<dbReference type="STRING" id="1121455.SAMN02745728_01205"/>
<keyword evidence="1" id="KW-0132">Cell division</keyword>
<dbReference type="AlphaFoldDB" id="A0A1M7SRS9"/>
<dbReference type="SUPFAM" id="SSF102829">
    <property type="entry name" value="Cell division protein ZapA-like"/>
    <property type="match status" value="1"/>
</dbReference>
<dbReference type="RefSeq" id="WP_072696885.1">
    <property type="nucleotide sequence ID" value="NZ_FRDI01000004.1"/>
</dbReference>
<accession>A0A1M7SRS9</accession>
<dbReference type="Pfam" id="PF05164">
    <property type="entry name" value="ZapA"/>
    <property type="match status" value="1"/>
</dbReference>
<sequence length="88" mass="9935">MHSYNLTVLGHQVSFKAKAEPERVEKACSLIEDRFKQLKEQGAQLSNERILIFLSLALADDMLEVQEKLLATEERLKSFLTSLTGLGD</sequence>
<dbReference type="Proteomes" id="UP000186469">
    <property type="component" value="Unassembled WGS sequence"/>
</dbReference>
<dbReference type="GO" id="GO:0051301">
    <property type="term" value="P:cell division"/>
    <property type="evidence" value="ECO:0007669"/>
    <property type="project" value="UniProtKB-KW"/>
</dbReference>
<proteinExistence type="predicted"/>
<name>A0A1M7SRS9_9BACT</name>
<protein>
    <submittedName>
        <fullName evidence="1">Cell division protein ZapA</fullName>
    </submittedName>
</protein>
<evidence type="ECO:0000313" key="1">
    <source>
        <dbReference type="EMBL" id="SHN61247.1"/>
    </source>
</evidence>
<keyword evidence="2" id="KW-1185">Reference proteome</keyword>
<dbReference type="EMBL" id="FRDI01000004">
    <property type="protein sequence ID" value="SHN61247.1"/>
    <property type="molecule type" value="Genomic_DNA"/>
</dbReference>
<gene>
    <name evidence="1" type="ORF">SAMN02745728_01205</name>
</gene>
<dbReference type="OrthoDB" id="5460484at2"/>
<dbReference type="InterPro" id="IPR036192">
    <property type="entry name" value="Cell_div_ZapA-like_sf"/>
</dbReference>
<keyword evidence="1" id="KW-0131">Cell cycle</keyword>